<evidence type="ECO:0000313" key="2">
    <source>
        <dbReference type="EMBL" id="QQZ50811.1"/>
    </source>
</evidence>
<keyword evidence="1" id="KW-0732">Signal</keyword>
<proteinExistence type="predicted"/>
<dbReference type="Pfam" id="PF20101">
    <property type="entry name" value="DUF6491"/>
    <property type="match status" value="1"/>
</dbReference>
<sequence>MTPHALLLATAALIALAAGPAGAAPAAKPAKACFSARNVSNYAVVDDRTLNIRVGGRDVYQLDLMGVCPDLPSQNRIAIKSRGASFICSPLDATIIAGGPFGRTERCEVRGLRKLTPRKSRPCRPATVPDPKEGAVRLDDALQLRWQVRRRDVGRRRAGLD</sequence>
<feature type="signal peptide" evidence="1">
    <location>
        <begin position="1"/>
        <end position="23"/>
    </location>
</feature>
<organism evidence="2">
    <name type="scientific">Phenylobacterium glaciei</name>
    <dbReference type="NCBI Taxonomy" id="2803784"/>
    <lineage>
        <taxon>Bacteria</taxon>
        <taxon>Pseudomonadati</taxon>
        <taxon>Pseudomonadota</taxon>
        <taxon>Alphaproteobacteria</taxon>
        <taxon>Caulobacterales</taxon>
        <taxon>Caulobacteraceae</taxon>
        <taxon>Phenylobacterium</taxon>
    </lineage>
</organism>
<protein>
    <submittedName>
        <fullName evidence="2">Uncharacterized protein</fullName>
    </submittedName>
</protein>
<dbReference type="EMBL" id="CP068570">
    <property type="protein sequence ID" value="QQZ50811.1"/>
    <property type="molecule type" value="Genomic_DNA"/>
</dbReference>
<reference evidence="2" key="1">
    <citation type="submission" date="2021-01" db="EMBL/GenBank/DDBJ databases">
        <title>Genome sequence of Phenylobacterium sp. 20VBR1 isolated from a valley glaceir, Ny-Alesund, Svalbard.</title>
        <authorList>
            <person name="Thomas F.A."/>
            <person name="Krishnan K.P."/>
            <person name="Sinha R.K."/>
        </authorList>
    </citation>
    <scope>NUCLEOTIDE SEQUENCE</scope>
    <source>
        <strain evidence="2">20VBR1</strain>
    </source>
</reference>
<dbReference type="InterPro" id="IPR045500">
    <property type="entry name" value="DUF6491"/>
</dbReference>
<accession>A0A974P416</accession>
<feature type="chain" id="PRO_5036879555" evidence="1">
    <location>
        <begin position="24"/>
        <end position="161"/>
    </location>
</feature>
<dbReference type="AlphaFoldDB" id="A0A974P416"/>
<evidence type="ECO:0000256" key="1">
    <source>
        <dbReference type="SAM" id="SignalP"/>
    </source>
</evidence>
<gene>
    <name evidence="2" type="ORF">JKL49_05665</name>
</gene>
<name>A0A974P416_9CAUL</name>